<dbReference type="Gene3D" id="2.40.420.20">
    <property type="match status" value="1"/>
</dbReference>
<dbReference type="Pfam" id="PF25989">
    <property type="entry name" value="YknX_C"/>
    <property type="match status" value="1"/>
</dbReference>
<sequence length="351" mass="36979">MKKIITTVLILTLAAGGAYYILQKNKEKNAAQVAVVAEKNTDVVVRTAKVAYENINDEFTVDGNFLANTQATIAAETGGQIVALYVKEGSSVGVGQVIAKLKGDKYDVNVNNAQANLEQAISALNRYEAAYKTGGVTALQLDQARLQVKNARAQVQSAQLSSGDTVVRSKVRGIVNKKNVELGMVIGAGTAIVEVVDISSLKLKVDVDEADINKLSLGESVKVKPSVEDGTVEGRITFIAPAASGALKFPVEVTVPNNFNKLKAGMYGTAIFGGGGHQSRELIVPRTAFVGSVSDNQIFIVKNNTAQLVEVQSGTNYGDKVQILGGLKEGDVVITSGQINLSNGSKVSILK</sequence>
<dbReference type="InterPro" id="IPR058792">
    <property type="entry name" value="Beta-barrel_RND_2"/>
</dbReference>
<dbReference type="SUPFAM" id="SSF111369">
    <property type="entry name" value="HlyD-like secretion proteins"/>
    <property type="match status" value="1"/>
</dbReference>
<evidence type="ECO:0000259" key="2">
    <source>
        <dbReference type="Pfam" id="PF25954"/>
    </source>
</evidence>
<dbReference type="KEGG" id="bcad:DBX24_06240"/>
<gene>
    <name evidence="4" type="ORF">DBX24_06240</name>
</gene>
<dbReference type="GO" id="GO:1990281">
    <property type="term" value="C:efflux pump complex"/>
    <property type="evidence" value="ECO:0007669"/>
    <property type="project" value="TreeGrafter"/>
</dbReference>
<dbReference type="Pfam" id="PF25954">
    <property type="entry name" value="Beta-barrel_RND_2"/>
    <property type="match status" value="1"/>
</dbReference>
<feature type="domain" description="YknX-like C-terminal permuted SH3-like" evidence="3">
    <location>
        <begin position="283"/>
        <end position="348"/>
    </location>
</feature>
<dbReference type="InterPro" id="IPR058637">
    <property type="entry name" value="YknX-like_C"/>
</dbReference>
<dbReference type="NCBIfam" id="TIGR01730">
    <property type="entry name" value="RND_mfp"/>
    <property type="match status" value="1"/>
</dbReference>
<dbReference type="GO" id="GO:0015562">
    <property type="term" value="F:efflux transmembrane transporter activity"/>
    <property type="evidence" value="ECO:0007669"/>
    <property type="project" value="TreeGrafter"/>
</dbReference>
<dbReference type="RefSeq" id="WP_120489476.1">
    <property type="nucleotide sequence ID" value="NZ_CP029149.1"/>
</dbReference>
<dbReference type="Proteomes" id="UP000464318">
    <property type="component" value="Chromosome"/>
</dbReference>
<evidence type="ECO:0000256" key="1">
    <source>
        <dbReference type="ARBA" id="ARBA00009477"/>
    </source>
</evidence>
<proteinExistence type="inferred from homology"/>
<organism evidence="4 5">
    <name type="scientific">Bergeyella cardium</name>
    <dbReference type="NCBI Taxonomy" id="1585976"/>
    <lineage>
        <taxon>Bacteria</taxon>
        <taxon>Pseudomonadati</taxon>
        <taxon>Bacteroidota</taxon>
        <taxon>Flavobacteriia</taxon>
        <taxon>Flavobacteriales</taxon>
        <taxon>Weeksellaceae</taxon>
        <taxon>Bergeyella</taxon>
    </lineage>
</organism>
<dbReference type="PANTHER" id="PTHR30469:SF33">
    <property type="entry name" value="SLR1207 PROTEIN"/>
    <property type="match status" value="1"/>
</dbReference>
<reference evidence="4 5" key="1">
    <citation type="submission" date="2018-04" db="EMBL/GenBank/DDBJ databases">
        <title>Characteristic and Complete Genome Sequencing of A Novel Member of Infective Endocarditis Causative Bacteria: Bergeyella cardium QL-PH.</title>
        <authorList>
            <person name="Pan H."/>
            <person name="Sun E."/>
            <person name="Zhang Y."/>
        </authorList>
    </citation>
    <scope>NUCLEOTIDE SEQUENCE [LARGE SCALE GENOMIC DNA]</scope>
    <source>
        <strain evidence="4 5">HPQL</strain>
    </source>
</reference>
<dbReference type="PANTHER" id="PTHR30469">
    <property type="entry name" value="MULTIDRUG RESISTANCE PROTEIN MDTA"/>
    <property type="match status" value="1"/>
</dbReference>
<feature type="domain" description="CusB-like beta-barrel" evidence="2">
    <location>
        <begin position="203"/>
        <end position="272"/>
    </location>
</feature>
<evidence type="ECO:0000313" key="4">
    <source>
        <dbReference type="EMBL" id="QHN65512.1"/>
    </source>
</evidence>
<dbReference type="EMBL" id="CP029149">
    <property type="protein sequence ID" value="QHN65512.1"/>
    <property type="molecule type" value="Genomic_DNA"/>
</dbReference>
<protein>
    <submittedName>
        <fullName evidence="4">Efflux RND transporter periplasmic adaptor subunit</fullName>
    </submittedName>
</protein>
<evidence type="ECO:0000259" key="3">
    <source>
        <dbReference type="Pfam" id="PF25989"/>
    </source>
</evidence>
<dbReference type="OrthoDB" id="9784685at2"/>
<evidence type="ECO:0000313" key="5">
    <source>
        <dbReference type="Proteomes" id="UP000464318"/>
    </source>
</evidence>
<dbReference type="AlphaFoldDB" id="A0A6P1QTQ9"/>
<dbReference type="Gene3D" id="2.40.30.170">
    <property type="match status" value="1"/>
</dbReference>
<name>A0A6P1QTQ9_9FLAO</name>
<keyword evidence="5" id="KW-1185">Reference proteome</keyword>
<comment type="similarity">
    <text evidence="1">Belongs to the membrane fusion protein (MFP) (TC 8.A.1) family.</text>
</comment>
<dbReference type="Gene3D" id="1.10.287.470">
    <property type="entry name" value="Helix hairpin bin"/>
    <property type="match status" value="1"/>
</dbReference>
<accession>A0A6P1QTQ9</accession>
<dbReference type="Gene3D" id="2.40.50.100">
    <property type="match status" value="1"/>
</dbReference>
<dbReference type="InterPro" id="IPR006143">
    <property type="entry name" value="RND_pump_MFP"/>
</dbReference>